<dbReference type="VEuPathDB" id="FungiDB:DFL_009172"/>
<feature type="compositionally biased region" description="Acidic residues" evidence="1">
    <location>
        <begin position="599"/>
        <end position="615"/>
    </location>
</feature>
<feature type="region of interest" description="Disordered" evidence="1">
    <location>
        <begin position="108"/>
        <end position="184"/>
    </location>
</feature>
<feature type="compositionally biased region" description="Polar residues" evidence="1">
    <location>
        <begin position="321"/>
        <end position="335"/>
    </location>
</feature>
<protein>
    <submittedName>
        <fullName evidence="2">Uncharacterized protein</fullName>
    </submittedName>
</protein>
<evidence type="ECO:0000256" key="1">
    <source>
        <dbReference type="SAM" id="MobiDB-lite"/>
    </source>
</evidence>
<feature type="region of interest" description="Disordered" evidence="1">
    <location>
        <begin position="223"/>
        <end position="408"/>
    </location>
</feature>
<feature type="compositionally biased region" description="Polar residues" evidence="1">
    <location>
        <begin position="172"/>
        <end position="184"/>
    </location>
</feature>
<dbReference type="EMBL" id="SAEB01000012">
    <property type="protein sequence ID" value="RVD81304.1"/>
    <property type="molecule type" value="Genomic_DNA"/>
</dbReference>
<accession>A0A436ZQX9</accession>
<feature type="compositionally biased region" description="Low complexity" evidence="1">
    <location>
        <begin position="351"/>
        <end position="373"/>
    </location>
</feature>
<evidence type="ECO:0000313" key="3">
    <source>
        <dbReference type="Proteomes" id="UP000283090"/>
    </source>
</evidence>
<keyword evidence="3" id="KW-1185">Reference proteome</keyword>
<gene>
    <name evidence="2" type="ORF">DFL_009172</name>
</gene>
<name>A0A436ZQX9_ARTFL</name>
<dbReference type="RefSeq" id="XP_067486848.1">
    <property type="nucleotide sequence ID" value="XM_067639018.1"/>
</dbReference>
<sequence length="615" mass="67233">MDKPNAIELQIAHGATPVPFMIPMKKAVSRQALEEIVRRRTNCGSAPTITMYTRNMVIIDWEDWEELVEPGKRYLADLDDSWIVHSRARGHRTSNESVNMFLGEIEKGKTPASLPKPVSQTRAPATKPYVPVSTTEKETPAAPAHPLRSQKHFPRPANPKMSFKGSFPPNQPRQSSNLNPNSGTFPVPIGPVGIGYGIVNPAIEREVLEALQQQIGTLAVEKPATARQSTGVQPIANDDDKLSTPTESDESQDGPHGGVKLDAVSAPPSAGKVVQKPLDDFPQTVKTGRSNASKPASVSSVEGEVAKMPTAQTRPEKIARQPTSRQTSISISNKVPATKPVLTKSVSGEPTPVQTLPTGFTTTPRTFTKSTPFQPVPAKFTSVDSVPNKRAPHQQVESDNEEEYSHLESPPEIVQRSVSHFGHATSSSGGDEYEDEAYETIDVPGSVSSGFGASQPAKKIQSGQRNDKRQKLLKDENRITFYLVKPQNKDRPIVLDGKGRIFLSTSKECCPLRLIKMLGKNPAYTRLLILTPAPDMSRYITTDVINPGSRFAQTSFSVVGFEDDVTMTWEHVENDEEDEIIRPGCPWDQPDVVNGGDAETYDYEGDDGDDNGEEN</sequence>
<evidence type="ECO:0000313" key="2">
    <source>
        <dbReference type="EMBL" id="RVD81304.1"/>
    </source>
</evidence>
<reference evidence="2 3" key="1">
    <citation type="submission" date="2019-01" db="EMBL/GenBank/DDBJ databases">
        <title>Intercellular communication is required for trap formation in the nematode-trapping fungus Duddingtonia flagrans.</title>
        <authorList>
            <person name="Youssar L."/>
            <person name="Wernet V."/>
            <person name="Hensel N."/>
            <person name="Hildebrandt H.-G."/>
            <person name="Fischer R."/>
        </authorList>
    </citation>
    <scope>NUCLEOTIDE SEQUENCE [LARGE SCALE GENOMIC DNA]</scope>
    <source>
        <strain evidence="2 3">CBS H-5679</strain>
    </source>
</reference>
<comment type="caution">
    <text evidence="2">The sequence shown here is derived from an EMBL/GenBank/DDBJ whole genome shotgun (WGS) entry which is preliminary data.</text>
</comment>
<organism evidence="2 3">
    <name type="scientific">Arthrobotrys flagrans</name>
    <name type="common">Nematode-trapping fungus</name>
    <name type="synonym">Trichothecium flagrans</name>
    <dbReference type="NCBI Taxonomy" id="97331"/>
    <lineage>
        <taxon>Eukaryota</taxon>
        <taxon>Fungi</taxon>
        <taxon>Dikarya</taxon>
        <taxon>Ascomycota</taxon>
        <taxon>Pezizomycotina</taxon>
        <taxon>Orbiliomycetes</taxon>
        <taxon>Orbiliales</taxon>
        <taxon>Orbiliaceae</taxon>
        <taxon>Arthrobotrys</taxon>
    </lineage>
</organism>
<proteinExistence type="predicted"/>
<feature type="region of interest" description="Disordered" evidence="1">
    <location>
        <begin position="580"/>
        <end position="615"/>
    </location>
</feature>
<feature type="compositionally biased region" description="Polar residues" evidence="1">
    <location>
        <begin position="284"/>
        <end position="300"/>
    </location>
</feature>
<dbReference type="AlphaFoldDB" id="A0A436ZQX9"/>
<feature type="region of interest" description="Disordered" evidence="1">
    <location>
        <begin position="447"/>
        <end position="468"/>
    </location>
</feature>
<dbReference type="OrthoDB" id="5424311at2759"/>
<dbReference type="GeneID" id="93591483"/>
<dbReference type="Proteomes" id="UP000283090">
    <property type="component" value="Unassembled WGS sequence"/>
</dbReference>